<dbReference type="PROSITE" id="PS51257">
    <property type="entry name" value="PROKAR_LIPOPROTEIN"/>
    <property type="match status" value="1"/>
</dbReference>
<evidence type="ECO:0000313" key="4">
    <source>
        <dbReference type="Proteomes" id="UP001229025"/>
    </source>
</evidence>
<evidence type="ECO:0000313" key="3">
    <source>
        <dbReference type="EMBL" id="MDI5885657.1"/>
    </source>
</evidence>
<dbReference type="PANTHER" id="PTHR35535">
    <property type="entry name" value="HEAT SHOCK PROTEIN HSLJ"/>
    <property type="match status" value="1"/>
</dbReference>
<evidence type="ECO:0000256" key="1">
    <source>
        <dbReference type="SAM" id="SignalP"/>
    </source>
</evidence>
<feature type="domain" description="DUF306" evidence="2">
    <location>
        <begin position="36"/>
        <end position="151"/>
    </location>
</feature>
<dbReference type="Gene3D" id="2.40.128.270">
    <property type="match status" value="1"/>
</dbReference>
<reference evidence="4" key="1">
    <citation type="submission" date="2023-07" db="EMBL/GenBank/DDBJ databases">
        <title>Genome-based characterization of strain KMM 296 and proposal for reclassification of Cobetia litoralis and Cobetia pacifica, and emended description of the species Cobetia amphilecti and Cobetia marina.</title>
        <authorList>
            <person name="Balabanova L."/>
            <person name="Nedashkovskaya O."/>
        </authorList>
    </citation>
    <scope>NUCLEOTIDE SEQUENCE [LARGE SCALE GENOMIC DNA]</scope>
    <source>
        <strain evidence="4">NRIC 0815</strain>
    </source>
</reference>
<evidence type="ECO:0000259" key="2">
    <source>
        <dbReference type="Pfam" id="PF03724"/>
    </source>
</evidence>
<dbReference type="EMBL" id="JASCSA010000014">
    <property type="protein sequence ID" value="MDI5885657.1"/>
    <property type="molecule type" value="Genomic_DNA"/>
</dbReference>
<dbReference type="Proteomes" id="UP001229025">
    <property type="component" value="Unassembled WGS sequence"/>
</dbReference>
<dbReference type="Pfam" id="PF03724">
    <property type="entry name" value="META"/>
    <property type="match status" value="1"/>
</dbReference>
<proteinExistence type="predicted"/>
<protein>
    <submittedName>
        <fullName evidence="3">META domain-containing protein</fullName>
    </submittedName>
</protein>
<keyword evidence="1" id="KW-0732">Signal</keyword>
<dbReference type="InterPro" id="IPR005184">
    <property type="entry name" value="DUF306_Meta_HslJ"/>
</dbReference>
<feature type="chain" id="PRO_5045565254" evidence="1">
    <location>
        <begin position="26"/>
        <end position="157"/>
    </location>
</feature>
<keyword evidence="4" id="KW-1185">Reference proteome</keyword>
<accession>A0ABT6USH3</accession>
<dbReference type="RefSeq" id="WP_284727334.1">
    <property type="nucleotide sequence ID" value="NZ_JASCSA010000014.1"/>
</dbReference>
<dbReference type="PANTHER" id="PTHR35535:SF1">
    <property type="entry name" value="HEAT SHOCK PROTEIN HSLJ"/>
    <property type="match status" value="1"/>
</dbReference>
<feature type="signal peptide" evidence="1">
    <location>
        <begin position="1"/>
        <end position="25"/>
    </location>
</feature>
<organism evidence="3 4">
    <name type="scientific">Cobetia amphilecti</name>
    <dbReference type="NCBI Taxonomy" id="1055104"/>
    <lineage>
        <taxon>Bacteria</taxon>
        <taxon>Pseudomonadati</taxon>
        <taxon>Pseudomonadota</taxon>
        <taxon>Gammaproteobacteria</taxon>
        <taxon>Oceanospirillales</taxon>
        <taxon>Halomonadaceae</taxon>
        <taxon>Cobetia</taxon>
    </lineage>
</organism>
<dbReference type="InterPro" id="IPR038670">
    <property type="entry name" value="HslJ-like_sf"/>
</dbReference>
<gene>
    <name evidence="3" type="ORF">QLT01_15020</name>
</gene>
<name>A0ABT6USH3_9GAMM</name>
<comment type="caution">
    <text evidence="3">The sequence shown here is derived from an EMBL/GenBank/DDBJ whole genome shotgun (WGS) entry which is preliminary data.</text>
</comment>
<dbReference type="InterPro" id="IPR053147">
    <property type="entry name" value="Hsp_HslJ-like"/>
</dbReference>
<sequence length="157" mass="17077">MKPTQVMTGAAVMSAALTLGGCAGAQSPDDNHAVDEPLENTYWKLVTLDDQPTPVVDGKREAHFVLHTPDASTKNSRVAGSTGCNRLMGEYHHDEHELSFDRLATTRMACPGEVATLERDFLATLNDVSGWQIDGKTLTLIDEQGVSRARLEAVHLY</sequence>